<dbReference type="GO" id="GO:0008236">
    <property type="term" value="F:serine-type peptidase activity"/>
    <property type="evidence" value="ECO:0007669"/>
    <property type="project" value="InterPro"/>
</dbReference>
<keyword evidence="1" id="KW-0732">Signal</keyword>
<dbReference type="GO" id="GO:0006508">
    <property type="term" value="P:proteolysis"/>
    <property type="evidence" value="ECO:0007669"/>
    <property type="project" value="InterPro"/>
</dbReference>
<dbReference type="PANTHER" id="PTHR43037:SF4">
    <property type="entry name" value="PEPTIDASE S9 PROLYL OLIGOPEPTIDASE CATALYTIC DOMAIN-CONTAINING PROTEIN"/>
    <property type="match status" value="1"/>
</dbReference>
<evidence type="ECO:0000313" key="3">
    <source>
        <dbReference type="EMBL" id="SVB95083.1"/>
    </source>
</evidence>
<dbReference type="Gene3D" id="3.40.50.1820">
    <property type="entry name" value="alpha/beta hydrolase"/>
    <property type="match status" value="1"/>
</dbReference>
<proteinExistence type="predicted"/>
<dbReference type="SUPFAM" id="SSF53474">
    <property type="entry name" value="alpha/beta-Hydrolases"/>
    <property type="match status" value="1"/>
</dbReference>
<dbReference type="AlphaFoldDB" id="A0A382I864"/>
<dbReference type="Pfam" id="PF00326">
    <property type="entry name" value="Peptidase_S9"/>
    <property type="match status" value="1"/>
</dbReference>
<dbReference type="InterPro" id="IPR029058">
    <property type="entry name" value="AB_hydrolase_fold"/>
</dbReference>
<evidence type="ECO:0000256" key="1">
    <source>
        <dbReference type="ARBA" id="ARBA00022729"/>
    </source>
</evidence>
<name>A0A382I864_9ZZZZ</name>
<gene>
    <name evidence="3" type="ORF">METZ01_LOCUS247937</name>
</gene>
<sequence length="451" mass="52105">MLNLGYAYTEVESEAETMALVSTRKVPAFLVNGKVFQGEPYFGNFFKTAVKLHKEKNRILVKFAGKYKRKFRFQITPTNKKAIFLEDFTKPDLVPELKQTEFPIALPVLNIQETWLRGARIVFEEKNGSFHQEFELDPIPPFGIVKMPLLLKLDEPRKKDLDFRIKLMREGVLDAADLSLETKKLEEPHRITFHSKIDRSVQYFSVRYPKNYDPEKSYGVIFSLHGAGVEASHLASQYSSKDWAFVITPTNRRPYGFDWQDWGRLDFLEVYNLAMKRFPINPDRVYLSGGSMGGQGTWHIGLHHPSLFAALAPQAGWSTLHVYQPFAMQPSRMFASPEVLVARERARNDGNNLFFLENAEHLPVIITQGAKDKTVPPMHARLFRKHLEARNFDVNYRELPDKAHWWDEPRSAGGGSDALDNDEIIDFLKKRRRSVPDAFKIRLYDLSLNNR</sequence>
<reference evidence="3" key="1">
    <citation type="submission" date="2018-05" db="EMBL/GenBank/DDBJ databases">
        <authorList>
            <person name="Lanie J.A."/>
            <person name="Ng W.-L."/>
            <person name="Kazmierczak K.M."/>
            <person name="Andrzejewski T.M."/>
            <person name="Davidsen T.M."/>
            <person name="Wayne K.J."/>
            <person name="Tettelin H."/>
            <person name="Glass J.I."/>
            <person name="Rusch D."/>
            <person name="Podicherti R."/>
            <person name="Tsui H.-C.T."/>
            <person name="Winkler M.E."/>
        </authorList>
    </citation>
    <scope>NUCLEOTIDE SEQUENCE</scope>
</reference>
<dbReference type="EMBL" id="UINC01065427">
    <property type="protein sequence ID" value="SVB95083.1"/>
    <property type="molecule type" value="Genomic_DNA"/>
</dbReference>
<dbReference type="PANTHER" id="PTHR43037">
    <property type="entry name" value="UNNAMED PRODUCT-RELATED"/>
    <property type="match status" value="1"/>
</dbReference>
<dbReference type="InterPro" id="IPR001375">
    <property type="entry name" value="Peptidase_S9_cat"/>
</dbReference>
<organism evidence="3">
    <name type="scientific">marine metagenome</name>
    <dbReference type="NCBI Taxonomy" id="408172"/>
    <lineage>
        <taxon>unclassified sequences</taxon>
        <taxon>metagenomes</taxon>
        <taxon>ecological metagenomes</taxon>
    </lineage>
</organism>
<feature type="non-terminal residue" evidence="3">
    <location>
        <position position="451"/>
    </location>
</feature>
<dbReference type="InterPro" id="IPR050955">
    <property type="entry name" value="Plant_Biomass_Hydrol_Est"/>
</dbReference>
<feature type="domain" description="Peptidase S9 prolyl oligopeptidase catalytic" evidence="2">
    <location>
        <begin position="258"/>
        <end position="411"/>
    </location>
</feature>
<protein>
    <recommendedName>
        <fullName evidence="2">Peptidase S9 prolyl oligopeptidase catalytic domain-containing protein</fullName>
    </recommendedName>
</protein>
<accession>A0A382I864</accession>
<evidence type="ECO:0000259" key="2">
    <source>
        <dbReference type="Pfam" id="PF00326"/>
    </source>
</evidence>